<keyword evidence="4" id="KW-1185">Reference proteome</keyword>
<evidence type="ECO:0000313" key="3">
    <source>
        <dbReference type="EMBL" id="AFM12119.1"/>
    </source>
</evidence>
<keyword evidence="2" id="KW-0732">Signal</keyword>
<feature type="signal peptide" evidence="2">
    <location>
        <begin position="1"/>
        <end position="19"/>
    </location>
</feature>
<dbReference type="EMBL" id="CP002959">
    <property type="protein sequence ID" value="AFM12119.1"/>
    <property type="molecule type" value="Genomic_DNA"/>
</dbReference>
<dbReference type="HOGENOM" id="CLU_2774786_0_0_12"/>
<dbReference type="KEGG" id="tpx:Turpa_1471"/>
<feature type="region of interest" description="Disordered" evidence="1">
    <location>
        <begin position="26"/>
        <end position="49"/>
    </location>
</feature>
<accession>I4B4B2</accession>
<protein>
    <submittedName>
        <fullName evidence="3">Uncharacterized protein</fullName>
    </submittedName>
</protein>
<organism evidence="3 4">
    <name type="scientific">Turneriella parva (strain ATCC BAA-1111 / DSM 21527 / NCTC 11395 / H)</name>
    <name type="common">Leptospira parva</name>
    <dbReference type="NCBI Taxonomy" id="869212"/>
    <lineage>
        <taxon>Bacteria</taxon>
        <taxon>Pseudomonadati</taxon>
        <taxon>Spirochaetota</taxon>
        <taxon>Spirochaetia</taxon>
        <taxon>Leptospirales</taxon>
        <taxon>Leptospiraceae</taxon>
        <taxon>Turneriella</taxon>
    </lineage>
</organism>
<dbReference type="AlphaFoldDB" id="I4B4B2"/>
<feature type="chain" id="PRO_5003685874" evidence="2">
    <location>
        <begin position="20"/>
        <end position="69"/>
    </location>
</feature>
<name>I4B4B2_TURPD</name>
<sequence length="69" mass="7383">MKKILLIMTMAGLPVFAQAKKAAKPAKKEAVPAQVAPAPQAENTEPTQPVTQWAYQVLNRSIHESAATA</sequence>
<evidence type="ECO:0000256" key="1">
    <source>
        <dbReference type="SAM" id="MobiDB-lite"/>
    </source>
</evidence>
<gene>
    <name evidence="3" type="ordered locus">Turpa_1471</name>
</gene>
<dbReference type="Proteomes" id="UP000006048">
    <property type="component" value="Chromosome"/>
</dbReference>
<evidence type="ECO:0000256" key="2">
    <source>
        <dbReference type="SAM" id="SignalP"/>
    </source>
</evidence>
<dbReference type="RefSeq" id="WP_014802633.1">
    <property type="nucleotide sequence ID" value="NC_018020.1"/>
</dbReference>
<reference evidence="3 4" key="1">
    <citation type="submission" date="2012-06" db="EMBL/GenBank/DDBJ databases">
        <title>The complete chromosome of genome of Turneriella parva DSM 21527.</title>
        <authorList>
            <consortium name="US DOE Joint Genome Institute (JGI-PGF)"/>
            <person name="Lucas S."/>
            <person name="Han J."/>
            <person name="Lapidus A."/>
            <person name="Bruce D."/>
            <person name="Goodwin L."/>
            <person name="Pitluck S."/>
            <person name="Peters L."/>
            <person name="Kyrpides N."/>
            <person name="Mavromatis K."/>
            <person name="Ivanova N."/>
            <person name="Mikhailova N."/>
            <person name="Chertkov O."/>
            <person name="Detter J.C."/>
            <person name="Tapia R."/>
            <person name="Han C."/>
            <person name="Land M."/>
            <person name="Hauser L."/>
            <person name="Markowitz V."/>
            <person name="Cheng J.-F."/>
            <person name="Hugenholtz P."/>
            <person name="Woyke T."/>
            <person name="Wu D."/>
            <person name="Gronow S."/>
            <person name="Wellnitz S."/>
            <person name="Brambilla E."/>
            <person name="Klenk H.-P."/>
            <person name="Eisen J.A."/>
        </authorList>
    </citation>
    <scope>NUCLEOTIDE SEQUENCE [LARGE SCALE GENOMIC DNA]</scope>
    <source>
        <strain evidence="4">ATCC BAA-1111 / DSM 21527 / NCTC 11395 / H</strain>
    </source>
</reference>
<dbReference type="STRING" id="869212.Turpa_1471"/>
<evidence type="ECO:0000313" key="4">
    <source>
        <dbReference type="Proteomes" id="UP000006048"/>
    </source>
</evidence>
<feature type="compositionally biased region" description="Low complexity" evidence="1">
    <location>
        <begin position="31"/>
        <end position="41"/>
    </location>
</feature>
<proteinExistence type="predicted"/>